<dbReference type="PROSITE" id="PS50887">
    <property type="entry name" value="GGDEF"/>
    <property type="match status" value="1"/>
</dbReference>
<proteinExistence type="predicted"/>
<dbReference type="SMART" id="SM00267">
    <property type="entry name" value="GGDEF"/>
    <property type="match status" value="1"/>
</dbReference>
<dbReference type="CDD" id="cd01949">
    <property type="entry name" value="GGDEF"/>
    <property type="match status" value="1"/>
</dbReference>
<keyword evidence="1" id="KW-1133">Transmembrane helix</keyword>
<feature type="transmembrane region" description="Helical" evidence="1">
    <location>
        <begin position="235"/>
        <end position="252"/>
    </location>
</feature>
<evidence type="ECO:0000313" key="4">
    <source>
        <dbReference type="EMBL" id="RIX50069.1"/>
    </source>
</evidence>
<dbReference type="PANTHER" id="PTHR45138">
    <property type="entry name" value="REGULATORY COMPONENTS OF SENSORY TRANSDUCTION SYSTEM"/>
    <property type="match status" value="1"/>
</dbReference>
<dbReference type="Gene3D" id="2.60.120.260">
    <property type="entry name" value="Galactose-binding domain-like"/>
    <property type="match status" value="1"/>
</dbReference>
<dbReference type="GO" id="GO:1902201">
    <property type="term" value="P:negative regulation of bacterial-type flagellum-dependent cell motility"/>
    <property type="evidence" value="ECO:0007669"/>
    <property type="project" value="TreeGrafter"/>
</dbReference>
<feature type="signal peptide" evidence="2">
    <location>
        <begin position="1"/>
        <end position="24"/>
    </location>
</feature>
<dbReference type="RefSeq" id="WP_119602118.1">
    <property type="nucleotide sequence ID" value="NZ_QXQA01000016.1"/>
</dbReference>
<dbReference type="InterPro" id="IPR050469">
    <property type="entry name" value="Diguanylate_Cyclase"/>
</dbReference>
<dbReference type="AlphaFoldDB" id="A0A3A1UNF8"/>
<evidence type="ECO:0000259" key="3">
    <source>
        <dbReference type="PROSITE" id="PS50887"/>
    </source>
</evidence>
<keyword evidence="1" id="KW-0472">Membrane</keyword>
<accession>A0A3A1UNF8</accession>
<feature type="transmembrane region" description="Helical" evidence="1">
    <location>
        <begin position="272"/>
        <end position="289"/>
    </location>
</feature>
<dbReference type="FunFam" id="3.30.70.270:FF:000001">
    <property type="entry name" value="Diguanylate cyclase domain protein"/>
    <property type="match status" value="1"/>
</dbReference>
<dbReference type="EMBL" id="QXQA01000016">
    <property type="protein sequence ID" value="RIX50069.1"/>
    <property type="molecule type" value="Genomic_DNA"/>
</dbReference>
<dbReference type="GO" id="GO:0043709">
    <property type="term" value="P:cell adhesion involved in single-species biofilm formation"/>
    <property type="evidence" value="ECO:0007669"/>
    <property type="project" value="TreeGrafter"/>
</dbReference>
<sequence>MTVTAKRFAALLILFLLSAVGLLASCAPQNIDTVRLRPKAEAGVLDMTGMAMNKSIALDGEWAFYWKKLLSPEQQEQRAPDTYVQVPSAWGANSAVDVERYGYATYALTVKHDRQAPHMGLLIPSISSAYTIWVNGERIWDNGRVGTDERRMDPHKEQQIVTIPSAEQETRIVIQVSNYMHPRSGITESIELGPVMTLSREQFKQAAYDMFLAGGLCLIGLYHVGLFLMRRNDKAPLYFAVFCLVISLRSFLTGDTLIYRFAPSVPWELSARAEYLCLAVSVISFTLFLRQVYPKEMSKRFIAVIISLSAVYGGMIALFKLRHFMFLLPYFQIVIVVAMSYALFVFVLATFRRRERAAISVGGALLLTLSVFNDVLYNQGLIQTGYLVPIGLLIFIISHSFILGMSYSKSYALSQEWAAKLQLLNSSLEEKVKERTIELEEANRWLERQTLIDGLTGIANRTHFNAVFQRMMEKTAPGRSIAFFLMDIDHFKKYNDTYGHVAGDECLKRVAGAIHDLAEQNQGTAARYGGEEFVMIAETTTEEAAELADRIVTKVRNLLIPHSASDTGPWVTLSCGVVAYTPKAEAAASLVSFIQQADQALYKAKEKGRNGYVYEPFIVQ</sequence>
<dbReference type="SUPFAM" id="SSF55073">
    <property type="entry name" value="Nucleotide cyclase"/>
    <property type="match status" value="1"/>
</dbReference>
<dbReference type="OrthoDB" id="9759607at2"/>
<dbReference type="Gene3D" id="3.30.70.270">
    <property type="match status" value="1"/>
</dbReference>
<dbReference type="PROSITE" id="PS51257">
    <property type="entry name" value="PROKAR_LIPOPROTEIN"/>
    <property type="match status" value="1"/>
</dbReference>
<evidence type="ECO:0000256" key="1">
    <source>
        <dbReference type="SAM" id="Phobius"/>
    </source>
</evidence>
<dbReference type="Proteomes" id="UP000266482">
    <property type="component" value="Unassembled WGS sequence"/>
</dbReference>
<reference evidence="4 5" key="1">
    <citation type="submission" date="2018-09" db="EMBL/GenBank/DDBJ databases">
        <title>Paenibacillus aracenensis nov. sp. isolated from a cave in southern Spain.</title>
        <authorList>
            <person name="Jurado V."/>
            <person name="Gutierrez-Patricio S."/>
            <person name="Gonzalez-Pimentel J.L."/>
            <person name="Miller A.Z."/>
            <person name="Laiz L."/>
            <person name="Saiz-Jimenez C."/>
        </authorList>
    </citation>
    <scope>NUCLEOTIDE SEQUENCE [LARGE SCALE GENOMIC DNA]</scope>
    <source>
        <strain evidence="4 5">DSM 22867</strain>
    </source>
</reference>
<dbReference type="GO" id="GO:0052621">
    <property type="term" value="F:diguanylate cyclase activity"/>
    <property type="evidence" value="ECO:0007669"/>
    <property type="project" value="TreeGrafter"/>
</dbReference>
<feature type="domain" description="GGDEF" evidence="3">
    <location>
        <begin position="479"/>
        <end position="617"/>
    </location>
</feature>
<dbReference type="Pfam" id="PF07695">
    <property type="entry name" value="7TMR-DISM_7TM"/>
    <property type="match status" value="1"/>
</dbReference>
<evidence type="ECO:0000256" key="2">
    <source>
        <dbReference type="SAM" id="SignalP"/>
    </source>
</evidence>
<keyword evidence="1" id="KW-0812">Transmembrane</keyword>
<dbReference type="InterPro" id="IPR029787">
    <property type="entry name" value="Nucleotide_cyclase"/>
</dbReference>
<feature type="transmembrane region" description="Helical" evidence="1">
    <location>
        <begin position="327"/>
        <end position="351"/>
    </location>
</feature>
<name>A0A3A1UNF8_9BACL</name>
<feature type="transmembrane region" description="Helical" evidence="1">
    <location>
        <begin position="301"/>
        <end position="321"/>
    </location>
</feature>
<dbReference type="SUPFAM" id="SSF49785">
    <property type="entry name" value="Galactose-binding domain-like"/>
    <property type="match status" value="1"/>
</dbReference>
<feature type="transmembrane region" description="Helical" evidence="1">
    <location>
        <begin position="358"/>
        <end position="380"/>
    </location>
</feature>
<dbReference type="NCBIfam" id="TIGR00254">
    <property type="entry name" value="GGDEF"/>
    <property type="match status" value="1"/>
</dbReference>
<evidence type="ECO:0000313" key="5">
    <source>
        <dbReference type="Proteomes" id="UP000266482"/>
    </source>
</evidence>
<feature type="transmembrane region" description="Helical" evidence="1">
    <location>
        <begin position="206"/>
        <end position="228"/>
    </location>
</feature>
<keyword evidence="5" id="KW-1185">Reference proteome</keyword>
<dbReference type="InterPro" id="IPR000160">
    <property type="entry name" value="GGDEF_dom"/>
</dbReference>
<feature type="chain" id="PRO_5038895965" evidence="2">
    <location>
        <begin position="25"/>
        <end position="620"/>
    </location>
</feature>
<organism evidence="4 5">
    <name type="scientific">Paenibacillus nanensis</name>
    <dbReference type="NCBI Taxonomy" id="393251"/>
    <lineage>
        <taxon>Bacteria</taxon>
        <taxon>Bacillati</taxon>
        <taxon>Bacillota</taxon>
        <taxon>Bacilli</taxon>
        <taxon>Bacillales</taxon>
        <taxon>Paenibacillaceae</taxon>
        <taxon>Paenibacillus</taxon>
    </lineage>
</organism>
<dbReference type="GO" id="GO:0005886">
    <property type="term" value="C:plasma membrane"/>
    <property type="evidence" value="ECO:0007669"/>
    <property type="project" value="TreeGrafter"/>
</dbReference>
<protein>
    <submittedName>
        <fullName evidence="4">Diguanylate cyclase</fullName>
    </submittedName>
</protein>
<dbReference type="InterPro" id="IPR011623">
    <property type="entry name" value="7TMR_DISM_rcpt_extracell_dom1"/>
</dbReference>
<gene>
    <name evidence="4" type="ORF">D3P08_21185</name>
</gene>
<dbReference type="InterPro" id="IPR043128">
    <property type="entry name" value="Rev_trsase/Diguanyl_cyclase"/>
</dbReference>
<keyword evidence="2" id="KW-0732">Signal</keyword>
<comment type="caution">
    <text evidence="4">The sequence shown here is derived from an EMBL/GenBank/DDBJ whole genome shotgun (WGS) entry which is preliminary data.</text>
</comment>
<feature type="transmembrane region" description="Helical" evidence="1">
    <location>
        <begin position="386"/>
        <end position="407"/>
    </location>
</feature>
<dbReference type="Pfam" id="PF00990">
    <property type="entry name" value="GGDEF"/>
    <property type="match status" value="1"/>
</dbReference>
<dbReference type="InterPro" id="IPR008979">
    <property type="entry name" value="Galactose-bd-like_sf"/>
</dbReference>
<dbReference type="PANTHER" id="PTHR45138:SF24">
    <property type="entry name" value="DIGUANYLATE CYCLASE DGCC-RELATED"/>
    <property type="match status" value="1"/>
</dbReference>